<dbReference type="InterPro" id="IPR032716">
    <property type="entry name" value="ACC_epsilon"/>
</dbReference>
<dbReference type="Proteomes" id="UP001183777">
    <property type="component" value="Unassembled WGS sequence"/>
</dbReference>
<evidence type="ECO:0000313" key="3">
    <source>
        <dbReference type="Proteomes" id="UP001183777"/>
    </source>
</evidence>
<feature type="compositionally biased region" description="Basic and acidic residues" evidence="1">
    <location>
        <begin position="76"/>
        <end position="85"/>
    </location>
</feature>
<organism evidence="2 3">
    <name type="scientific">Streptomyces salyersiae</name>
    <dbReference type="NCBI Taxonomy" id="3075530"/>
    <lineage>
        <taxon>Bacteria</taxon>
        <taxon>Bacillati</taxon>
        <taxon>Actinomycetota</taxon>
        <taxon>Actinomycetes</taxon>
        <taxon>Kitasatosporales</taxon>
        <taxon>Streptomycetaceae</taxon>
        <taxon>Streptomyces</taxon>
    </lineage>
</organism>
<gene>
    <name evidence="2" type="ORF">RM649_25640</name>
</gene>
<proteinExistence type="predicted"/>
<feature type="region of interest" description="Disordered" evidence="1">
    <location>
        <begin position="1"/>
        <end position="20"/>
    </location>
</feature>
<accession>A0ABU2RRS7</accession>
<sequence>MSADRSPADAPAGLGEDGTRPVIKVVRGLADAGEIAALTAVLLARAAAWARTDGEPAPATAGWSRPERVPHHRDPRGRWAPDGRR</sequence>
<reference evidence="3" key="1">
    <citation type="submission" date="2023-07" db="EMBL/GenBank/DDBJ databases">
        <title>30 novel species of actinomycetes from the DSMZ collection.</title>
        <authorList>
            <person name="Nouioui I."/>
        </authorList>
    </citation>
    <scope>NUCLEOTIDE SEQUENCE [LARGE SCALE GENOMIC DNA]</scope>
    <source>
        <strain evidence="3">DSM 41770</strain>
    </source>
</reference>
<dbReference type="RefSeq" id="WP_200693561.1">
    <property type="nucleotide sequence ID" value="NZ_JAVREX010000013.1"/>
</dbReference>
<evidence type="ECO:0000313" key="2">
    <source>
        <dbReference type="EMBL" id="MDT0431013.1"/>
    </source>
</evidence>
<protein>
    <submittedName>
        <fullName evidence="2">Acyl-CoA carboxylase epsilon subunit</fullName>
    </submittedName>
</protein>
<dbReference type="EMBL" id="JAVREX010000013">
    <property type="protein sequence ID" value="MDT0431013.1"/>
    <property type="molecule type" value="Genomic_DNA"/>
</dbReference>
<name>A0ABU2RRS7_9ACTN</name>
<comment type="caution">
    <text evidence="2">The sequence shown here is derived from an EMBL/GenBank/DDBJ whole genome shotgun (WGS) entry which is preliminary data.</text>
</comment>
<evidence type="ECO:0000256" key="1">
    <source>
        <dbReference type="SAM" id="MobiDB-lite"/>
    </source>
</evidence>
<dbReference type="Pfam" id="PF13822">
    <property type="entry name" value="ACC_epsilon"/>
    <property type="match status" value="1"/>
</dbReference>
<feature type="region of interest" description="Disordered" evidence="1">
    <location>
        <begin position="51"/>
        <end position="85"/>
    </location>
</feature>
<keyword evidence="3" id="KW-1185">Reference proteome</keyword>